<evidence type="ECO:0000313" key="14">
    <source>
        <dbReference type="Proteomes" id="UP000190061"/>
    </source>
</evidence>
<evidence type="ECO:0000256" key="4">
    <source>
        <dbReference type="ARBA" id="ARBA00022679"/>
    </source>
</evidence>
<keyword evidence="3 10" id="KW-0240">DNA-directed RNA polymerase</keyword>
<feature type="region of interest" description="Disordered" evidence="11">
    <location>
        <begin position="96"/>
        <end position="117"/>
    </location>
</feature>
<evidence type="ECO:0000259" key="12">
    <source>
        <dbReference type="PROSITE" id="PS50943"/>
    </source>
</evidence>
<dbReference type="PROSITE" id="PS50044">
    <property type="entry name" value="SIGMA54_3"/>
    <property type="match status" value="1"/>
</dbReference>
<organism evidence="13 14">
    <name type="scientific">Lysobacter spongiicola DSM 21749</name>
    <dbReference type="NCBI Taxonomy" id="1122188"/>
    <lineage>
        <taxon>Bacteria</taxon>
        <taxon>Pseudomonadati</taxon>
        <taxon>Pseudomonadota</taxon>
        <taxon>Gammaproteobacteria</taxon>
        <taxon>Lysobacterales</taxon>
        <taxon>Lysobacteraceae</taxon>
        <taxon>Novilysobacter</taxon>
    </lineage>
</organism>
<name>A0A1T4S010_9GAMM</name>
<dbReference type="PRINTS" id="PR00045">
    <property type="entry name" value="SIGMA54FCT"/>
</dbReference>
<dbReference type="InterPro" id="IPR007634">
    <property type="entry name" value="RNA_pol_sigma_54_DNA-bd"/>
</dbReference>
<dbReference type="GO" id="GO:0003677">
    <property type="term" value="F:DNA binding"/>
    <property type="evidence" value="ECO:0007669"/>
    <property type="project" value="UniProtKB-KW"/>
</dbReference>
<dbReference type="PROSITE" id="PS50943">
    <property type="entry name" value="HTH_CROC1"/>
    <property type="match status" value="1"/>
</dbReference>
<dbReference type="GO" id="GO:0006352">
    <property type="term" value="P:DNA-templated transcription initiation"/>
    <property type="evidence" value="ECO:0007669"/>
    <property type="project" value="InterPro"/>
</dbReference>
<reference evidence="13 14" key="1">
    <citation type="submission" date="2017-02" db="EMBL/GenBank/DDBJ databases">
        <authorList>
            <person name="Peterson S.W."/>
        </authorList>
    </citation>
    <scope>NUCLEOTIDE SEQUENCE [LARGE SCALE GENOMIC DNA]</scope>
    <source>
        <strain evidence="13 14">DSM 21749</strain>
    </source>
</reference>
<dbReference type="Pfam" id="PF04963">
    <property type="entry name" value="Sigma54_CBD"/>
    <property type="match status" value="1"/>
</dbReference>
<feature type="domain" description="HTH cro/C1-type" evidence="12">
    <location>
        <begin position="370"/>
        <end position="394"/>
    </location>
</feature>
<evidence type="ECO:0000313" key="13">
    <source>
        <dbReference type="EMBL" id="SKA21620.1"/>
    </source>
</evidence>
<comment type="similarity">
    <text evidence="1 10">Belongs to the sigma-54 factor family.</text>
</comment>
<dbReference type="Pfam" id="PF04552">
    <property type="entry name" value="Sigma54_DBD"/>
    <property type="match status" value="1"/>
</dbReference>
<comment type="function">
    <text evidence="10">Sigma factors are initiation factors that promote the attachment of RNA polymerase to specific initiation sites and are then released.</text>
</comment>
<dbReference type="Proteomes" id="UP000190061">
    <property type="component" value="Unassembled WGS sequence"/>
</dbReference>
<sequence length="484" mass="52449">MIRLQDPYHDRIHSGGTVKNTVRTQMSQSVNLTPQLLQSIRLLQLTAPQLEMELLQALERNPMLEADEGDEAGETDAEGVDAAGDDAALEAAAWDELPEPAFTSSSSGGMGADDDGMARIAAGSSSDPRVRLLQELAVTWREADLVLAQWWLDRCDDRGYLEHPLDELLAEGADACGCDKREMDVIRLRLLNGPWPGMAAADPGECLQAQLAQLPDTPERALAARILSDYLALLASHDHAALAKALGSTADDTAAAVALVTSLRPCAVEEPVDAPSAYIVPDVVVRFLGGEWRVALNGRSAPRIRISAHCESALAQAPGDQSVLRGLLDEARWLVRGVAMRNDTLMRTAQVLVERQREFLVRGEEAIAPLTLREVADAIGMHESTVSRITTGKYIQTPRGTFELKRLFAVRLEGAEVSGAAVKAMVKRLIDNEPPHAPLADDTIAGMLERQGVRIARRTVAKYRDQLSIGPARARQRPARKAAA</sequence>
<evidence type="ECO:0000256" key="9">
    <source>
        <dbReference type="ARBA" id="ARBA00023163"/>
    </source>
</evidence>
<evidence type="ECO:0000256" key="8">
    <source>
        <dbReference type="ARBA" id="ARBA00023125"/>
    </source>
</evidence>
<keyword evidence="8 10" id="KW-0238">DNA-binding</keyword>
<dbReference type="PANTHER" id="PTHR32248">
    <property type="entry name" value="RNA POLYMERASE SIGMA-54 FACTOR"/>
    <property type="match status" value="1"/>
</dbReference>
<dbReference type="Gene3D" id="1.10.10.60">
    <property type="entry name" value="Homeodomain-like"/>
    <property type="match status" value="1"/>
</dbReference>
<dbReference type="GO" id="GO:0016987">
    <property type="term" value="F:sigma factor activity"/>
    <property type="evidence" value="ECO:0007669"/>
    <property type="project" value="UniProtKB-KW"/>
</dbReference>
<dbReference type="CDD" id="cd00093">
    <property type="entry name" value="HTH_XRE"/>
    <property type="match status" value="1"/>
</dbReference>
<protein>
    <recommendedName>
        <fullName evidence="2 10">RNA polymerase sigma-54 factor</fullName>
    </recommendedName>
</protein>
<dbReference type="Pfam" id="PF00309">
    <property type="entry name" value="Sigma54_AID"/>
    <property type="match status" value="1"/>
</dbReference>
<dbReference type="InterPro" id="IPR001387">
    <property type="entry name" value="Cro/C1-type_HTH"/>
</dbReference>
<evidence type="ECO:0000256" key="2">
    <source>
        <dbReference type="ARBA" id="ARBA00019942"/>
    </source>
</evidence>
<keyword evidence="14" id="KW-1185">Reference proteome</keyword>
<dbReference type="GO" id="GO:0001216">
    <property type="term" value="F:DNA-binding transcription activator activity"/>
    <property type="evidence" value="ECO:0007669"/>
    <property type="project" value="InterPro"/>
</dbReference>
<dbReference type="PIRSF" id="PIRSF000774">
    <property type="entry name" value="RpoN"/>
    <property type="match status" value="1"/>
</dbReference>
<dbReference type="GO" id="GO:0016779">
    <property type="term" value="F:nucleotidyltransferase activity"/>
    <property type="evidence" value="ECO:0007669"/>
    <property type="project" value="UniProtKB-KW"/>
</dbReference>
<evidence type="ECO:0000256" key="11">
    <source>
        <dbReference type="SAM" id="MobiDB-lite"/>
    </source>
</evidence>
<evidence type="ECO:0000256" key="6">
    <source>
        <dbReference type="ARBA" id="ARBA00023015"/>
    </source>
</evidence>
<keyword evidence="4 10" id="KW-0808">Transferase</keyword>
<keyword evidence="7 10" id="KW-0731">Sigma factor</keyword>
<evidence type="ECO:0000256" key="7">
    <source>
        <dbReference type="ARBA" id="ARBA00023082"/>
    </source>
</evidence>
<dbReference type="GO" id="GO:0000428">
    <property type="term" value="C:DNA-directed RNA polymerase complex"/>
    <property type="evidence" value="ECO:0007669"/>
    <property type="project" value="UniProtKB-KW"/>
</dbReference>
<dbReference type="PROSITE" id="PS00717">
    <property type="entry name" value="SIGMA54_1"/>
    <property type="match status" value="1"/>
</dbReference>
<keyword evidence="9 10" id="KW-0804">Transcription</keyword>
<keyword evidence="6 10" id="KW-0805">Transcription regulation</keyword>
<evidence type="ECO:0000256" key="3">
    <source>
        <dbReference type="ARBA" id="ARBA00022478"/>
    </source>
</evidence>
<proteinExistence type="inferred from homology"/>
<evidence type="ECO:0000256" key="10">
    <source>
        <dbReference type="PIRNR" id="PIRNR000774"/>
    </source>
</evidence>
<dbReference type="PROSITE" id="PS00718">
    <property type="entry name" value="SIGMA54_2"/>
    <property type="match status" value="1"/>
</dbReference>
<dbReference type="InterPro" id="IPR000394">
    <property type="entry name" value="RNA_pol_sigma_54"/>
</dbReference>
<accession>A0A1T4S010</accession>
<dbReference type="EMBL" id="FUXP01000012">
    <property type="protein sequence ID" value="SKA21620.1"/>
    <property type="molecule type" value="Genomic_DNA"/>
</dbReference>
<dbReference type="NCBIfam" id="TIGR02395">
    <property type="entry name" value="rpoN_sigma"/>
    <property type="match status" value="1"/>
</dbReference>
<evidence type="ECO:0000256" key="5">
    <source>
        <dbReference type="ARBA" id="ARBA00022695"/>
    </source>
</evidence>
<dbReference type="PANTHER" id="PTHR32248:SF4">
    <property type="entry name" value="RNA POLYMERASE SIGMA-54 FACTOR"/>
    <property type="match status" value="1"/>
</dbReference>
<keyword evidence="5 10" id="KW-0548">Nucleotidyltransferase</keyword>
<dbReference type="AlphaFoldDB" id="A0A1T4S010"/>
<evidence type="ECO:0000256" key="1">
    <source>
        <dbReference type="ARBA" id="ARBA00008798"/>
    </source>
</evidence>
<gene>
    <name evidence="13" type="ORF">SAMN02745674_02488</name>
</gene>
<dbReference type="STRING" id="1122188.SAMN02745674_02488"/>
<dbReference type="InterPro" id="IPR007046">
    <property type="entry name" value="RNA_pol_sigma_54_core-bd"/>
</dbReference>